<dbReference type="KEGG" id="tpro:Ga0080559_TMP1871"/>
<dbReference type="EMBL" id="CP014796">
    <property type="protein sequence ID" value="APX22667.1"/>
    <property type="molecule type" value="Genomic_DNA"/>
</dbReference>
<gene>
    <name evidence="2" type="ORF">Ga0080559_TMP1871</name>
</gene>
<evidence type="ECO:0000256" key="1">
    <source>
        <dbReference type="SAM" id="Coils"/>
    </source>
</evidence>
<dbReference type="AlphaFoldDB" id="A0A1U7D3C0"/>
<keyword evidence="3" id="KW-1185">Reference proteome</keyword>
<reference evidence="2 3" key="1">
    <citation type="submission" date="2016-03" db="EMBL/GenBank/DDBJ databases">
        <title>Deep-sea bacteria in the southern Pacific.</title>
        <authorList>
            <person name="Tang K."/>
        </authorList>
    </citation>
    <scope>NUCLEOTIDE SEQUENCE [LARGE SCALE GENOMIC DNA]</scope>
    <source>
        <strain evidence="2 3">JLT2016</strain>
    </source>
</reference>
<keyword evidence="1" id="KW-0175">Coiled coil</keyword>
<evidence type="ECO:0000313" key="3">
    <source>
        <dbReference type="Proteomes" id="UP000186559"/>
    </source>
</evidence>
<organism evidence="2 3">
    <name type="scientific">Salipiger profundus</name>
    <dbReference type="NCBI Taxonomy" id="1229727"/>
    <lineage>
        <taxon>Bacteria</taxon>
        <taxon>Pseudomonadati</taxon>
        <taxon>Pseudomonadota</taxon>
        <taxon>Alphaproteobacteria</taxon>
        <taxon>Rhodobacterales</taxon>
        <taxon>Roseobacteraceae</taxon>
        <taxon>Salipiger</taxon>
    </lineage>
</organism>
<dbReference type="Proteomes" id="UP000186559">
    <property type="component" value="Chromosome"/>
</dbReference>
<name>A0A1U7D3C0_9RHOB</name>
<dbReference type="RefSeq" id="WP_017468869.1">
    <property type="nucleotide sequence ID" value="NZ_BMEW01000004.1"/>
</dbReference>
<feature type="coiled-coil region" evidence="1">
    <location>
        <begin position="16"/>
        <end position="53"/>
    </location>
</feature>
<protein>
    <submittedName>
        <fullName evidence="2">Uncharacterized protein</fullName>
    </submittedName>
</protein>
<sequence>MTDEIDGLLRVTTLLRERALEQYRRDLDEEARLQAEKDRIDALRMQVFTAEQDLSARRLTGADTLWQGWLAGRRGQLNQEIAMARARQAHSMNAAQAAFSRDEAAKDLAHRKAVARARARLAADEASLEALSRLSARLPD</sequence>
<accession>A0A1U7D3C0</accession>
<dbReference type="STRING" id="1229727.Ga0080559_TMP1871"/>
<proteinExistence type="predicted"/>
<dbReference type="OrthoDB" id="7861976at2"/>
<evidence type="ECO:0000313" key="2">
    <source>
        <dbReference type="EMBL" id="APX22667.1"/>
    </source>
</evidence>